<proteinExistence type="predicted"/>
<evidence type="ECO:0000256" key="1">
    <source>
        <dbReference type="SAM" id="MobiDB-lite"/>
    </source>
</evidence>
<sequence length="271" mass="26893">MTSQDHRHQRGLDDEHSVDALLAETGFQDDAELRDVLLQIRGLRTLDVPPPSAGLAALMDQDASPGDVVRPLATAARKRNRAVFTSLAVAASLGIAGGAAAGNESLRHGAEGTISSVVGWLLAPAPAEPPPAVPPEAPGTGAAVVPAPVPTPPPGSFPAGLVPDAGPAQSGELPAAGPDVVPAHPVPAGPPESRAEPSAVLPDPAGNPPEVPGQHPGPGNPGSAAKHEGQPPAATEPPGQNGGATADTQDPGKPGPDVQPPLPPRNPDPAR</sequence>
<feature type="compositionally biased region" description="Pro residues" evidence="1">
    <location>
        <begin position="253"/>
        <end position="271"/>
    </location>
</feature>
<protein>
    <submittedName>
        <fullName evidence="2">Uncharacterized protein</fullName>
    </submittedName>
</protein>
<reference evidence="2 3" key="1">
    <citation type="submission" date="2019-03" db="EMBL/GenBank/DDBJ databases">
        <title>Genome Sequencing and Assembly of Various Microbes Isolated from Partially Reclaimed Soil and Acid Mine Drainage (AMD) Site.</title>
        <authorList>
            <person name="Steinbock B."/>
            <person name="Bechtold R."/>
            <person name="Sevigny J.L."/>
            <person name="Thomas D."/>
            <person name="Cuthill L.R."/>
            <person name="Aveiro Johannsen E.J."/>
            <person name="Thomas K."/>
            <person name="Ghosh A."/>
        </authorList>
    </citation>
    <scope>NUCLEOTIDE SEQUENCE [LARGE SCALE GENOMIC DNA]</scope>
    <source>
        <strain evidence="2 3">S-A1</strain>
    </source>
</reference>
<dbReference type="EMBL" id="SMZQ01000012">
    <property type="protein sequence ID" value="TDL33260.1"/>
    <property type="molecule type" value="Genomic_DNA"/>
</dbReference>
<dbReference type="AlphaFoldDB" id="A0A4R5XP39"/>
<dbReference type="Proteomes" id="UP000294621">
    <property type="component" value="Unassembled WGS sequence"/>
</dbReference>
<dbReference type="OrthoDB" id="4955188at2"/>
<comment type="caution">
    <text evidence="2">The sequence shown here is derived from an EMBL/GenBank/DDBJ whole genome shotgun (WGS) entry which is preliminary data.</text>
</comment>
<feature type="region of interest" description="Disordered" evidence="1">
    <location>
        <begin position="128"/>
        <end position="271"/>
    </location>
</feature>
<evidence type="ECO:0000313" key="3">
    <source>
        <dbReference type="Proteomes" id="UP000294621"/>
    </source>
</evidence>
<name>A0A4R5XP39_9MICC</name>
<feature type="compositionally biased region" description="Pro residues" evidence="1">
    <location>
        <begin position="128"/>
        <end position="137"/>
    </location>
</feature>
<organism evidence="2 3">
    <name type="scientific">Arthrobacter nitrophenolicus</name>
    <dbReference type="NCBI Taxonomy" id="683150"/>
    <lineage>
        <taxon>Bacteria</taxon>
        <taxon>Bacillati</taxon>
        <taxon>Actinomycetota</taxon>
        <taxon>Actinomycetes</taxon>
        <taxon>Micrococcales</taxon>
        <taxon>Micrococcaceae</taxon>
        <taxon>Arthrobacter</taxon>
    </lineage>
</organism>
<gene>
    <name evidence="2" type="ORF">E2R57_18845</name>
</gene>
<dbReference type="RefSeq" id="WP_133351688.1">
    <property type="nucleotide sequence ID" value="NZ_SMZQ01000012.1"/>
</dbReference>
<feature type="compositionally biased region" description="Low complexity" evidence="1">
    <location>
        <begin position="174"/>
        <end position="183"/>
    </location>
</feature>
<evidence type="ECO:0000313" key="2">
    <source>
        <dbReference type="EMBL" id="TDL33260.1"/>
    </source>
</evidence>
<dbReference type="STRING" id="683150.G205_18469"/>
<feature type="compositionally biased region" description="Pro residues" evidence="1">
    <location>
        <begin position="147"/>
        <end position="156"/>
    </location>
</feature>
<accession>A0A4R5XP39</accession>